<keyword evidence="1" id="KW-1133">Transmembrane helix</keyword>
<evidence type="ECO:0000256" key="2">
    <source>
        <dbReference type="SAM" id="SignalP"/>
    </source>
</evidence>
<evidence type="ECO:0000313" key="4">
    <source>
        <dbReference type="Proteomes" id="UP000193920"/>
    </source>
</evidence>
<sequence>MAVINKIFILLLLIQTGLAGTVTYLLFKEGAYISMGIQSALIFLSVVISFMTFWTNSLKYLYMYIITMLLWLVLEVFLFLDIFGIFHVLDSLDDLIIGTTAKNNYKNNTNSILSLTSYLFMGLLASMVRI</sequence>
<dbReference type="Proteomes" id="UP000193920">
    <property type="component" value="Unassembled WGS sequence"/>
</dbReference>
<keyword evidence="1" id="KW-0472">Membrane</keyword>
<gene>
    <name evidence="3" type="ORF">LY90DRAFT_508992</name>
</gene>
<evidence type="ECO:0008006" key="5">
    <source>
        <dbReference type="Google" id="ProtNLM"/>
    </source>
</evidence>
<keyword evidence="4" id="KW-1185">Reference proteome</keyword>
<keyword evidence="1" id="KW-0812">Transmembrane</keyword>
<protein>
    <recommendedName>
        <fullName evidence="5">DUF4203 domain-containing protein</fullName>
    </recommendedName>
</protein>
<keyword evidence="2" id="KW-0732">Signal</keyword>
<reference evidence="3 4" key="1">
    <citation type="submission" date="2016-08" db="EMBL/GenBank/DDBJ databases">
        <title>A Parts List for Fungal Cellulosomes Revealed by Comparative Genomics.</title>
        <authorList>
            <consortium name="DOE Joint Genome Institute"/>
            <person name="Haitjema C.H."/>
            <person name="Gilmore S.P."/>
            <person name="Henske J.K."/>
            <person name="Solomon K.V."/>
            <person name="De Groot R."/>
            <person name="Kuo A."/>
            <person name="Mondo S.J."/>
            <person name="Salamov A.A."/>
            <person name="Labutti K."/>
            <person name="Zhao Z."/>
            <person name="Chiniquy J."/>
            <person name="Barry K."/>
            <person name="Brewer H.M."/>
            <person name="Purvine S.O."/>
            <person name="Wright A.T."/>
            <person name="Boxma B."/>
            <person name="Van Alen T."/>
            <person name="Hackstein J.H."/>
            <person name="Baker S.E."/>
            <person name="Grigoriev I.V."/>
            <person name="O'Malley M.A."/>
        </authorList>
    </citation>
    <scope>NUCLEOTIDE SEQUENCE [LARGE SCALE GENOMIC DNA]</scope>
    <source>
        <strain evidence="3 4">G1</strain>
    </source>
</reference>
<feature type="signal peptide" evidence="2">
    <location>
        <begin position="1"/>
        <end position="19"/>
    </location>
</feature>
<accession>A0A1Y2CKG0</accession>
<evidence type="ECO:0000313" key="3">
    <source>
        <dbReference type="EMBL" id="ORY47503.1"/>
    </source>
</evidence>
<dbReference type="AlphaFoldDB" id="A0A1Y2CKG0"/>
<feature type="chain" id="PRO_5012327496" description="DUF4203 domain-containing protein" evidence="2">
    <location>
        <begin position="20"/>
        <end position="130"/>
    </location>
</feature>
<evidence type="ECO:0000256" key="1">
    <source>
        <dbReference type="SAM" id="Phobius"/>
    </source>
</evidence>
<organism evidence="3 4">
    <name type="scientific">Neocallimastix californiae</name>
    <dbReference type="NCBI Taxonomy" id="1754190"/>
    <lineage>
        <taxon>Eukaryota</taxon>
        <taxon>Fungi</taxon>
        <taxon>Fungi incertae sedis</taxon>
        <taxon>Chytridiomycota</taxon>
        <taxon>Chytridiomycota incertae sedis</taxon>
        <taxon>Neocallimastigomycetes</taxon>
        <taxon>Neocallimastigales</taxon>
        <taxon>Neocallimastigaceae</taxon>
        <taxon>Neocallimastix</taxon>
    </lineage>
</organism>
<feature type="transmembrane region" description="Helical" evidence="1">
    <location>
        <begin position="109"/>
        <end position="128"/>
    </location>
</feature>
<dbReference type="EMBL" id="MCOG01000104">
    <property type="protein sequence ID" value="ORY47503.1"/>
    <property type="molecule type" value="Genomic_DNA"/>
</dbReference>
<proteinExistence type="predicted"/>
<comment type="caution">
    <text evidence="3">The sequence shown here is derived from an EMBL/GenBank/DDBJ whole genome shotgun (WGS) entry which is preliminary data.</text>
</comment>
<name>A0A1Y2CKG0_9FUNG</name>
<feature type="transmembrane region" description="Helical" evidence="1">
    <location>
        <begin position="35"/>
        <end position="54"/>
    </location>
</feature>
<feature type="transmembrane region" description="Helical" evidence="1">
    <location>
        <begin position="61"/>
        <end position="89"/>
    </location>
</feature>